<organism evidence="14 15">
    <name type="scientific">Xanthomonas oryzae pv. leersiae</name>
    <dbReference type="NCBI Taxonomy" id="3112258"/>
    <lineage>
        <taxon>Bacteria</taxon>
        <taxon>Pseudomonadati</taxon>
        <taxon>Pseudomonadota</taxon>
        <taxon>Gammaproteobacteria</taxon>
        <taxon>Lysobacterales</taxon>
        <taxon>Lysobacteraceae</taxon>
        <taxon>Xanthomonas</taxon>
    </lineage>
</organism>
<dbReference type="CDD" id="cd11322">
    <property type="entry name" value="AmyAc_Glg_BE"/>
    <property type="match status" value="1"/>
</dbReference>
<dbReference type="InterPro" id="IPR014756">
    <property type="entry name" value="Ig_E-set"/>
</dbReference>
<dbReference type="SUPFAM" id="SSF51445">
    <property type="entry name" value="(Trans)glycosidases"/>
    <property type="match status" value="1"/>
</dbReference>
<evidence type="ECO:0000259" key="13">
    <source>
        <dbReference type="SMART" id="SM00642"/>
    </source>
</evidence>
<comment type="subunit">
    <text evidence="5 11">Monomer.</text>
</comment>
<dbReference type="InterPro" id="IPR006048">
    <property type="entry name" value="A-amylase/branching_C"/>
</dbReference>
<protein>
    <recommendedName>
        <fullName evidence="11">1,4-alpha-glucan branching enzyme GlgB</fullName>
        <ecNumber evidence="11">2.4.1.18</ecNumber>
    </recommendedName>
    <alternativeName>
        <fullName evidence="11">1,4-alpha-D-glucan:1,4-alpha-D-glucan 6-glucosyl-transferase</fullName>
    </alternativeName>
    <alternativeName>
        <fullName evidence="11">Alpha-(1-&gt;4)-glucan branching enzyme</fullName>
    </alternativeName>
    <alternativeName>
        <fullName evidence="11">Glycogen branching enzyme</fullName>
        <shortName evidence="11">BE</shortName>
    </alternativeName>
</protein>
<feature type="active site" description="Proton donor" evidence="11 12">
    <location>
        <position position="478"/>
    </location>
</feature>
<dbReference type="InterPro" id="IPR013780">
    <property type="entry name" value="Glyco_hydro_b"/>
</dbReference>
<dbReference type="GO" id="GO:0005829">
    <property type="term" value="C:cytosol"/>
    <property type="evidence" value="ECO:0007669"/>
    <property type="project" value="TreeGrafter"/>
</dbReference>
<dbReference type="CDD" id="cd02855">
    <property type="entry name" value="E_set_GBE_prok_N"/>
    <property type="match status" value="1"/>
</dbReference>
<evidence type="ECO:0000256" key="3">
    <source>
        <dbReference type="ARBA" id="ARBA00004964"/>
    </source>
</evidence>
<dbReference type="NCBIfam" id="TIGR01515">
    <property type="entry name" value="branching_enzym"/>
    <property type="match status" value="1"/>
</dbReference>
<evidence type="ECO:0000256" key="12">
    <source>
        <dbReference type="PIRSR" id="PIRSR000463-1"/>
    </source>
</evidence>
<feature type="active site" description="Nucleophile" evidence="11 12">
    <location>
        <position position="425"/>
    </location>
</feature>
<dbReference type="HAMAP" id="MF_00685">
    <property type="entry name" value="GlgB"/>
    <property type="match status" value="1"/>
</dbReference>
<dbReference type="InterPro" id="IPR017853">
    <property type="entry name" value="GH"/>
</dbReference>
<dbReference type="Pfam" id="PF02922">
    <property type="entry name" value="CBM_48"/>
    <property type="match status" value="1"/>
</dbReference>
<dbReference type="Pfam" id="PF00128">
    <property type="entry name" value="Alpha-amylase"/>
    <property type="match status" value="1"/>
</dbReference>
<dbReference type="NCBIfam" id="NF003811">
    <property type="entry name" value="PRK05402.1"/>
    <property type="match status" value="1"/>
</dbReference>
<reference evidence="14 15" key="1">
    <citation type="submission" date="2023-05" db="EMBL/GenBank/DDBJ databases">
        <title>Complete Genome Resource of Xanthomonas oryzae pv. leersiae Strain YNJC Isolated From Plateau Japonica Rice in Southwest China.</title>
        <authorList>
            <person name="Aa X."/>
            <person name="Mei L."/>
            <person name="Liu P."/>
            <person name="Yang Y."/>
            <person name="Tang C."/>
            <person name="Zhang F."/>
            <person name="Dong C."/>
            <person name="Wang B."/>
            <person name="Chen X."/>
            <person name="Dai L."/>
        </authorList>
    </citation>
    <scope>NUCLEOTIDE SEQUENCE [LARGE SCALE GENOMIC DNA]</scope>
    <source>
        <strain evidence="14 15">YNJC</strain>
    </source>
</reference>
<keyword evidence="7 11" id="KW-0328">Glycosyltransferase</keyword>
<dbReference type="NCBIfam" id="NF009221">
    <property type="entry name" value="PRK12568.1"/>
    <property type="match status" value="1"/>
</dbReference>
<dbReference type="SMART" id="SM00642">
    <property type="entry name" value="Aamy"/>
    <property type="match status" value="1"/>
</dbReference>
<evidence type="ECO:0000256" key="1">
    <source>
        <dbReference type="ARBA" id="ARBA00000826"/>
    </source>
</evidence>
<dbReference type="Gene3D" id="2.60.40.10">
    <property type="entry name" value="Immunoglobulins"/>
    <property type="match status" value="2"/>
</dbReference>
<comment type="pathway">
    <text evidence="3 11">Glycan biosynthesis; glycogen biosynthesis.</text>
</comment>
<dbReference type="InterPro" id="IPR006047">
    <property type="entry name" value="GH13_cat_dom"/>
</dbReference>
<dbReference type="InterPro" id="IPR054169">
    <property type="entry name" value="GlgB_N"/>
</dbReference>
<dbReference type="PANTHER" id="PTHR43651">
    <property type="entry name" value="1,4-ALPHA-GLUCAN-BRANCHING ENZYME"/>
    <property type="match status" value="1"/>
</dbReference>
<dbReference type="RefSeq" id="WP_131074421.1">
    <property type="nucleotide sequence ID" value="NZ_CP127225.1"/>
</dbReference>
<dbReference type="InterPro" id="IPR004193">
    <property type="entry name" value="Glyco_hydro_13_N"/>
</dbReference>
<evidence type="ECO:0000256" key="5">
    <source>
        <dbReference type="ARBA" id="ARBA00011245"/>
    </source>
</evidence>
<keyword evidence="10 11" id="KW-0119">Carbohydrate metabolism</keyword>
<dbReference type="SUPFAM" id="SSF81296">
    <property type="entry name" value="E set domains"/>
    <property type="match status" value="2"/>
</dbReference>
<comment type="catalytic activity">
    <reaction evidence="1 11">
        <text>Transfers a segment of a (1-&gt;4)-alpha-D-glucan chain to a primary hydroxy group in a similar glucan chain.</text>
        <dbReference type="EC" id="2.4.1.18"/>
    </reaction>
</comment>
<keyword evidence="6 11" id="KW-0321">Glycogen metabolism</keyword>
<evidence type="ECO:0000256" key="6">
    <source>
        <dbReference type="ARBA" id="ARBA00022600"/>
    </source>
</evidence>
<dbReference type="Pfam" id="PF22019">
    <property type="entry name" value="GlgB_N"/>
    <property type="match status" value="1"/>
</dbReference>
<comment type="similarity">
    <text evidence="4 11">Belongs to the glycosyl hydrolase 13 family. GlgB subfamily.</text>
</comment>
<dbReference type="FunFam" id="2.60.40.1180:FF:000002">
    <property type="entry name" value="1,4-alpha-glucan branching enzyme GlgB"/>
    <property type="match status" value="1"/>
</dbReference>
<name>A0AAJ6GUE7_9XANT</name>
<dbReference type="InterPro" id="IPR013783">
    <property type="entry name" value="Ig-like_fold"/>
</dbReference>
<dbReference type="Gene3D" id="2.60.40.1180">
    <property type="entry name" value="Golgi alpha-mannosidase II"/>
    <property type="match status" value="1"/>
</dbReference>
<evidence type="ECO:0000256" key="2">
    <source>
        <dbReference type="ARBA" id="ARBA00002953"/>
    </source>
</evidence>
<feature type="domain" description="Glycosyl hydrolase family 13 catalytic" evidence="13">
    <location>
        <begin position="268"/>
        <end position="613"/>
    </location>
</feature>
<keyword evidence="8 11" id="KW-0808">Transferase</keyword>
<dbReference type="InterPro" id="IPR006407">
    <property type="entry name" value="GlgB"/>
</dbReference>
<dbReference type="Pfam" id="PF02806">
    <property type="entry name" value="Alpha-amylase_C"/>
    <property type="match status" value="1"/>
</dbReference>
<evidence type="ECO:0000256" key="7">
    <source>
        <dbReference type="ARBA" id="ARBA00022676"/>
    </source>
</evidence>
<evidence type="ECO:0000256" key="4">
    <source>
        <dbReference type="ARBA" id="ARBA00009000"/>
    </source>
</evidence>
<evidence type="ECO:0000256" key="11">
    <source>
        <dbReference type="HAMAP-Rule" id="MF_00685"/>
    </source>
</evidence>
<dbReference type="GO" id="GO:0003844">
    <property type="term" value="F:1,4-alpha-glucan branching enzyme activity"/>
    <property type="evidence" value="ECO:0007669"/>
    <property type="project" value="UniProtKB-UniRule"/>
</dbReference>
<evidence type="ECO:0000256" key="9">
    <source>
        <dbReference type="ARBA" id="ARBA00023056"/>
    </source>
</evidence>
<dbReference type="GO" id="GO:0005978">
    <property type="term" value="P:glycogen biosynthetic process"/>
    <property type="evidence" value="ECO:0007669"/>
    <property type="project" value="UniProtKB-UniRule"/>
</dbReference>
<comment type="function">
    <text evidence="2 11">Catalyzes the formation of the alpha-1,6-glucosidic linkages in glycogen by scission of a 1,4-alpha-linked oligosaccharide from growing alpha-1,4-glucan chains and the subsequent attachment of the oligosaccharide to the alpha-1,6 position.</text>
</comment>
<dbReference type="NCBIfam" id="NF008967">
    <property type="entry name" value="PRK12313.1"/>
    <property type="match status" value="1"/>
</dbReference>
<evidence type="ECO:0000256" key="8">
    <source>
        <dbReference type="ARBA" id="ARBA00022679"/>
    </source>
</evidence>
<dbReference type="GO" id="GO:0043169">
    <property type="term" value="F:cation binding"/>
    <property type="evidence" value="ECO:0007669"/>
    <property type="project" value="InterPro"/>
</dbReference>
<dbReference type="Proteomes" id="UP001228059">
    <property type="component" value="Chromosome"/>
</dbReference>
<evidence type="ECO:0000313" key="14">
    <source>
        <dbReference type="EMBL" id="WIX07034.1"/>
    </source>
</evidence>
<sequence length="747" mass="82262">MSERQGGQEQDREADGVTTEGISEMWQTLQALADGLPADAFAVLGPHPLADGRCQVRVLAPGAEAMGLIDPRGKLLARMQASAINGVFEGILAIEGPYRLRIVWPDMVQEIEDPYAFAATLDESLLLQIAAGDGQALRRALGAQHVQCGDVPGVPGVRFAVWAPHAQRVAVVGDFNGWDVRRHPMRQRIGGFWELFLPRVEAGVRYKYAVTAADGRVLLKADPVARQTELPPATASVVHGTATFAWTDAAWMAKRDPSAVPTPLSIYEVHAASWRRDGHHQPLDWPTLAEQLIPYVQQLGFTHIELLPITEHPFGGSWGYQPLGLYAPTARHGSPDGFAQFVDACHRAGIGVILDWVSAHFPDDAHGLAQFDGAALYEHADPREGMHRDWNTLIYNYGRPEVTAYLLGSALEWIDHYHLDGLRVDAVASMLYRDYGRAEGEWVPNAHGGRENLEAVAFLRQLNREIAAHFPGVLTIAEESTAWPGVTAAISDGGLGFTHKWNMGWMHDTLSYMQRDPAERAHHHSQLTFGLVYAFDERFVLPISHDEVVHGTGGLLGQMPGDDWRRFANLRAYLALMWAHPGDKLLFMGAEFGQWADWNHDQSLDWHLLEGARHRGVQLLVGDLNATLRRTPALYRGTHRAEGFDWSVADDARNSVLAFIRHDPDGGGVPLLAVSNLTAQPLHDYGVGVPRAGAWREILNTDSGHYGGSNLGNSGRLATEPMGMHGHAQRLRLTLPPLATIYLQAEK</sequence>
<dbReference type="Gene3D" id="3.20.20.80">
    <property type="entry name" value="Glycosidases"/>
    <property type="match status" value="1"/>
</dbReference>
<dbReference type="AlphaFoldDB" id="A0AAJ6GUE7"/>
<dbReference type="EC" id="2.4.1.18" evidence="11"/>
<dbReference type="PANTHER" id="PTHR43651:SF3">
    <property type="entry name" value="1,4-ALPHA-GLUCAN-BRANCHING ENZYME"/>
    <property type="match status" value="1"/>
</dbReference>
<keyword evidence="9 11" id="KW-0320">Glycogen biosynthesis</keyword>
<dbReference type="InterPro" id="IPR044143">
    <property type="entry name" value="GlgB_N_E_set_prok"/>
</dbReference>
<evidence type="ECO:0000313" key="15">
    <source>
        <dbReference type="Proteomes" id="UP001228059"/>
    </source>
</evidence>
<proteinExistence type="inferred from homology"/>
<dbReference type="EMBL" id="CP127225">
    <property type="protein sequence ID" value="WIX07034.1"/>
    <property type="molecule type" value="Genomic_DNA"/>
</dbReference>
<dbReference type="FunFam" id="3.20.20.80:FF:000003">
    <property type="entry name" value="1,4-alpha-glucan branching enzyme GlgB"/>
    <property type="match status" value="1"/>
</dbReference>
<evidence type="ECO:0000256" key="10">
    <source>
        <dbReference type="ARBA" id="ARBA00023277"/>
    </source>
</evidence>
<gene>
    <name evidence="11" type="primary">glgB</name>
    <name evidence="14" type="ORF">QN060_02375</name>
</gene>
<dbReference type="SUPFAM" id="SSF51011">
    <property type="entry name" value="Glycosyl hydrolase domain"/>
    <property type="match status" value="1"/>
</dbReference>
<dbReference type="PIRSF" id="PIRSF000463">
    <property type="entry name" value="GlgB"/>
    <property type="match status" value="1"/>
</dbReference>
<dbReference type="InterPro" id="IPR037439">
    <property type="entry name" value="Branching_enzy"/>
</dbReference>
<dbReference type="GO" id="GO:0004553">
    <property type="term" value="F:hydrolase activity, hydrolyzing O-glycosyl compounds"/>
    <property type="evidence" value="ECO:0007669"/>
    <property type="project" value="InterPro"/>
</dbReference>
<accession>A0AAJ6GUE7</accession>